<dbReference type="EMBL" id="JAFJYH010000130">
    <property type="protein sequence ID" value="KAG4418358.1"/>
    <property type="molecule type" value="Genomic_DNA"/>
</dbReference>
<dbReference type="GO" id="GO:0006281">
    <property type="term" value="P:DNA repair"/>
    <property type="evidence" value="ECO:0007669"/>
    <property type="project" value="InterPro"/>
</dbReference>
<dbReference type="OrthoDB" id="2447880at2759"/>
<dbReference type="InterPro" id="IPR035451">
    <property type="entry name" value="Ada-like_dom_sf"/>
</dbReference>
<dbReference type="PROSITE" id="PS01124">
    <property type="entry name" value="HTH_ARAC_FAMILY_2"/>
    <property type="match status" value="1"/>
</dbReference>
<accession>A0A8H7TGF3</accession>
<dbReference type="InterPro" id="IPR009057">
    <property type="entry name" value="Homeodomain-like_sf"/>
</dbReference>
<evidence type="ECO:0000256" key="2">
    <source>
        <dbReference type="ARBA" id="ARBA00022603"/>
    </source>
</evidence>
<reference evidence="7" key="1">
    <citation type="submission" date="2021-02" db="EMBL/GenBank/DDBJ databases">
        <title>Genome sequence Cadophora malorum strain M34.</title>
        <authorList>
            <person name="Stefanovic E."/>
            <person name="Vu D."/>
            <person name="Scully C."/>
            <person name="Dijksterhuis J."/>
            <person name="Roader J."/>
            <person name="Houbraken J."/>
        </authorList>
    </citation>
    <scope>NUCLEOTIDE SEQUENCE</scope>
    <source>
        <strain evidence="7">M34</strain>
    </source>
</reference>
<comment type="caution">
    <text evidence="7">The sequence shown here is derived from an EMBL/GenBank/DDBJ whole genome shotgun (WGS) entry which is preliminary data.</text>
</comment>
<evidence type="ECO:0000313" key="7">
    <source>
        <dbReference type="EMBL" id="KAG4418358.1"/>
    </source>
</evidence>
<dbReference type="InterPro" id="IPR004026">
    <property type="entry name" value="Ada_DNA_repair_Zn-bd"/>
</dbReference>
<keyword evidence="2" id="KW-0489">Methyltransferase</keyword>
<dbReference type="GO" id="GO:0008270">
    <property type="term" value="F:zinc ion binding"/>
    <property type="evidence" value="ECO:0007669"/>
    <property type="project" value="InterPro"/>
</dbReference>
<sequence>MTSFSSPSSRWAALQRRDPLAASAFIYSVCTTKIYCRPTCPSRLARRANIVFHDTPAEAEAAGFRPCKRCRPNLRENEGDPQILAVDKACELIVREEIGAVKWSVKGLAKEVGLTESHFCRVFKKIMGMTIGEYRAKNSLLKSVDEFPQIVDAQKITPHHLSPTYPNFAHEQETNIPELPTPSLCTSELLQDWQNFSGIQTPEDYFPDASDVVLASFYNPDLELSETWEAAEDCFQFVDFNSPWVAGIGQEGIM</sequence>
<dbReference type="GO" id="GO:0008168">
    <property type="term" value="F:methyltransferase activity"/>
    <property type="evidence" value="ECO:0007669"/>
    <property type="project" value="UniProtKB-KW"/>
</dbReference>
<comment type="cofactor">
    <cofactor evidence="1">
        <name>Zn(2+)</name>
        <dbReference type="ChEBI" id="CHEBI:29105"/>
    </cofactor>
</comment>
<dbReference type="Pfam" id="PF02805">
    <property type="entry name" value="Ada_Zn_binding"/>
    <property type="match status" value="1"/>
</dbReference>
<evidence type="ECO:0000256" key="3">
    <source>
        <dbReference type="ARBA" id="ARBA00023015"/>
    </source>
</evidence>
<keyword evidence="5" id="KW-0804">Transcription</keyword>
<keyword evidence="4" id="KW-0010">Activator</keyword>
<evidence type="ECO:0000313" key="8">
    <source>
        <dbReference type="Proteomes" id="UP000664132"/>
    </source>
</evidence>
<dbReference type="GO" id="GO:0043565">
    <property type="term" value="F:sequence-specific DNA binding"/>
    <property type="evidence" value="ECO:0007669"/>
    <property type="project" value="InterPro"/>
</dbReference>
<proteinExistence type="predicted"/>
<dbReference type="GO" id="GO:0003700">
    <property type="term" value="F:DNA-binding transcription factor activity"/>
    <property type="evidence" value="ECO:0007669"/>
    <property type="project" value="InterPro"/>
</dbReference>
<dbReference type="GO" id="GO:0032259">
    <property type="term" value="P:methylation"/>
    <property type="evidence" value="ECO:0007669"/>
    <property type="project" value="UniProtKB-KW"/>
</dbReference>
<dbReference type="AlphaFoldDB" id="A0A8H7TGF3"/>
<gene>
    <name evidence="7" type="ORF">IFR04_008500</name>
</gene>
<dbReference type="Pfam" id="PF00165">
    <property type="entry name" value="HTH_AraC"/>
    <property type="match status" value="1"/>
</dbReference>
<protein>
    <recommendedName>
        <fullName evidence="6">HTH araC/xylS-type domain-containing protein</fullName>
    </recommendedName>
</protein>
<dbReference type="SUPFAM" id="SSF46689">
    <property type="entry name" value="Homeodomain-like"/>
    <property type="match status" value="1"/>
</dbReference>
<dbReference type="InterPro" id="IPR018060">
    <property type="entry name" value="HTH_AraC"/>
</dbReference>
<dbReference type="Gene3D" id="1.10.10.60">
    <property type="entry name" value="Homeodomain-like"/>
    <property type="match status" value="1"/>
</dbReference>
<feature type="domain" description="HTH araC/xylS-type" evidence="6">
    <location>
        <begin position="86"/>
        <end position="137"/>
    </location>
</feature>
<evidence type="ECO:0000259" key="6">
    <source>
        <dbReference type="PROSITE" id="PS01124"/>
    </source>
</evidence>
<dbReference type="SUPFAM" id="SSF57884">
    <property type="entry name" value="Ada DNA repair protein, N-terminal domain (N-Ada 10)"/>
    <property type="match status" value="1"/>
</dbReference>
<evidence type="ECO:0000256" key="1">
    <source>
        <dbReference type="ARBA" id="ARBA00001947"/>
    </source>
</evidence>
<organism evidence="7 8">
    <name type="scientific">Cadophora malorum</name>
    <dbReference type="NCBI Taxonomy" id="108018"/>
    <lineage>
        <taxon>Eukaryota</taxon>
        <taxon>Fungi</taxon>
        <taxon>Dikarya</taxon>
        <taxon>Ascomycota</taxon>
        <taxon>Pezizomycotina</taxon>
        <taxon>Leotiomycetes</taxon>
        <taxon>Helotiales</taxon>
        <taxon>Ploettnerulaceae</taxon>
        <taxon>Cadophora</taxon>
    </lineage>
</organism>
<dbReference type="Proteomes" id="UP000664132">
    <property type="component" value="Unassembled WGS sequence"/>
</dbReference>
<keyword evidence="8" id="KW-1185">Reference proteome</keyword>
<dbReference type="Gene3D" id="3.40.10.10">
    <property type="entry name" value="DNA Methylphosphotriester Repair Domain"/>
    <property type="match status" value="1"/>
</dbReference>
<evidence type="ECO:0000256" key="5">
    <source>
        <dbReference type="ARBA" id="ARBA00023163"/>
    </source>
</evidence>
<evidence type="ECO:0000256" key="4">
    <source>
        <dbReference type="ARBA" id="ARBA00023159"/>
    </source>
</evidence>
<keyword evidence="2" id="KW-0808">Transferase</keyword>
<name>A0A8H7TGF3_9HELO</name>
<keyword evidence="3" id="KW-0805">Transcription regulation</keyword>